<accession>T1KU04</accession>
<dbReference type="AlphaFoldDB" id="T1KU04"/>
<evidence type="ECO:0000313" key="2">
    <source>
        <dbReference type="Proteomes" id="UP000015104"/>
    </source>
</evidence>
<evidence type="ECO:0000313" key="1">
    <source>
        <dbReference type="EnsemblMetazoa" id="tetur21g01640.1"/>
    </source>
</evidence>
<reference evidence="2" key="1">
    <citation type="submission" date="2011-08" db="EMBL/GenBank/DDBJ databases">
        <authorList>
            <person name="Rombauts S."/>
        </authorList>
    </citation>
    <scope>NUCLEOTIDE SEQUENCE</scope>
    <source>
        <strain evidence="2">London</strain>
    </source>
</reference>
<dbReference type="HOGENOM" id="CLU_2999058_0_0_1"/>
<proteinExistence type="predicted"/>
<sequence>MSTKGNLNVFLAQFVCPKSSRLIRILPQHRKIIDCHEVRNLCESNCFQLFSVSTIQY</sequence>
<reference evidence="1" key="2">
    <citation type="submission" date="2015-06" db="UniProtKB">
        <authorList>
            <consortium name="EnsemblMetazoa"/>
        </authorList>
    </citation>
    <scope>IDENTIFICATION</scope>
</reference>
<dbReference type="EnsemblMetazoa" id="tetur21g01640.1">
    <property type="protein sequence ID" value="tetur21g01640.1"/>
    <property type="gene ID" value="tetur21g01640"/>
</dbReference>
<organism evidence="1 2">
    <name type="scientific">Tetranychus urticae</name>
    <name type="common">Two-spotted spider mite</name>
    <dbReference type="NCBI Taxonomy" id="32264"/>
    <lineage>
        <taxon>Eukaryota</taxon>
        <taxon>Metazoa</taxon>
        <taxon>Ecdysozoa</taxon>
        <taxon>Arthropoda</taxon>
        <taxon>Chelicerata</taxon>
        <taxon>Arachnida</taxon>
        <taxon>Acari</taxon>
        <taxon>Acariformes</taxon>
        <taxon>Trombidiformes</taxon>
        <taxon>Prostigmata</taxon>
        <taxon>Eleutherengona</taxon>
        <taxon>Raphignathae</taxon>
        <taxon>Tetranychoidea</taxon>
        <taxon>Tetranychidae</taxon>
        <taxon>Tetranychus</taxon>
    </lineage>
</organism>
<dbReference type="Proteomes" id="UP000015104">
    <property type="component" value="Unassembled WGS sequence"/>
</dbReference>
<keyword evidence="2" id="KW-1185">Reference proteome</keyword>
<dbReference type="EMBL" id="CAEY01000548">
    <property type="status" value="NOT_ANNOTATED_CDS"/>
    <property type="molecule type" value="Genomic_DNA"/>
</dbReference>
<name>T1KU04_TETUR</name>
<protein>
    <submittedName>
        <fullName evidence="1">Uncharacterized protein</fullName>
    </submittedName>
</protein>